<dbReference type="Pfam" id="PF07734">
    <property type="entry name" value="FBA_1"/>
    <property type="match status" value="2"/>
</dbReference>
<accession>A0A8T2B7P7</accession>
<dbReference type="Proteomes" id="UP000694251">
    <property type="component" value="Chromosome 8"/>
</dbReference>
<name>A0A8T2B7P7_ARASU</name>
<dbReference type="InterPro" id="IPR050796">
    <property type="entry name" value="SCF_F-box_component"/>
</dbReference>
<feature type="domain" description="F-box" evidence="1">
    <location>
        <begin position="342"/>
        <end position="388"/>
    </location>
</feature>
<proteinExistence type="predicted"/>
<dbReference type="Pfam" id="PF00646">
    <property type="entry name" value="F-box"/>
    <property type="match status" value="2"/>
</dbReference>
<dbReference type="PANTHER" id="PTHR31672">
    <property type="entry name" value="BNACNNG10540D PROTEIN"/>
    <property type="match status" value="1"/>
</dbReference>
<dbReference type="InterPro" id="IPR006527">
    <property type="entry name" value="F-box-assoc_dom_typ1"/>
</dbReference>
<gene>
    <name evidence="2" type="ORF">ISN44_As08g023410</name>
</gene>
<evidence type="ECO:0000259" key="1">
    <source>
        <dbReference type="PROSITE" id="PS50181"/>
    </source>
</evidence>
<dbReference type="PANTHER" id="PTHR31672:SF13">
    <property type="entry name" value="F-BOX PROTEIN CPR30-LIKE"/>
    <property type="match status" value="1"/>
</dbReference>
<organism evidence="2 3">
    <name type="scientific">Arabidopsis suecica</name>
    <name type="common">Swedish thale-cress</name>
    <name type="synonym">Cardaminopsis suecica</name>
    <dbReference type="NCBI Taxonomy" id="45249"/>
    <lineage>
        <taxon>Eukaryota</taxon>
        <taxon>Viridiplantae</taxon>
        <taxon>Streptophyta</taxon>
        <taxon>Embryophyta</taxon>
        <taxon>Tracheophyta</taxon>
        <taxon>Spermatophyta</taxon>
        <taxon>Magnoliopsida</taxon>
        <taxon>eudicotyledons</taxon>
        <taxon>Gunneridae</taxon>
        <taxon>Pentapetalae</taxon>
        <taxon>rosids</taxon>
        <taxon>malvids</taxon>
        <taxon>Brassicales</taxon>
        <taxon>Brassicaceae</taxon>
        <taxon>Camelineae</taxon>
        <taxon>Arabidopsis</taxon>
    </lineage>
</organism>
<sequence>MHLPEDLVVEILSRVPAVSSLARLRSTSKRWNTLVKDGRLVKKHSAYAPRQSPLVIMLFNFRVYLVSINLNNNVAPSAKVKCQFSLKDPLSIFSKEIDIRSTFHLDGLLLCNTKDNRLVVWNPCSGETRWIQPRYSYKESDCYALGYNNNTSCYKILRIHRFFVGNILHIESEVYDFASHSWRGVGESTGWFITQISCRRGVCVKGNTYWLAGGQYEPRNDHFLLRFDFSSERFQILSLPADAPRVYLNMALSVTKDNQQLCLLTTQALDINVWMATKIESTGAILWSKFLTVTGADIRYHLQFNIGMSFLVDHEEKVVVSCNLVFPEIIHIVGEDKYIESFSSTMHLPEDLVVEILSRVPAVSLARLRSTSKEWNALIKYGRLAKKHSAYAPRQSSLVIMLINFRVYIVSINLHGINNNKDVPSAKLTGQFSLKDPLSNNSSEEVGICSVFHCNGLLLCTTKANKLVVLNPCSGEKMWIKPRVISYKEFNHYALGYDNRSSCYKILSVDRSSNRFPCQTEYQVYDFTSKSWRVVGETGGFLIRRIQSLGISVKGNTYWLAYNGQGRVILLCYDFSTERFQSLSLPKDAPRWYSDVALSVTREEQQLCMIALRIPEVWIATKMESTGEISWSKFLTVSKFDLHYHLRFCFGMTFLVDQENKVVVSCHNSVFSDNIIQFLGKDKYIHEDQHDAKSPTPRLLTYVPSLVQIQQGI</sequence>
<dbReference type="CDD" id="cd22157">
    <property type="entry name" value="F-box_AtFBW1-like"/>
    <property type="match status" value="2"/>
</dbReference>
<dbReference type="OrthoDB" id="1108440at2759"/>
<dbReference type="InterPro" id="IPR001810">
    <property type="entry name" value="F-box_dom"/>
</dbReference>
<dbReference type="NCBIfam" id="TIGR01640">
    <property type="entry name" value="F_box_assoc_1"/>
    <property type="match status" value="2"/>
</dbReference>
<evidence type="ECO:0000313" key="2">
    <source>
        <dbReference type="EMBL" id="KAG7582775.1"/>
    </source>
</evidence>
<dbReference type="AlphaFoldDB" id="A0A8T2B7P7"/>
<comment type="caution">
    <text evidence="2">The sequence shown here is derived from an EMBL/GenBank/DDBJ whole genome shotgun (WGS) entry which is preliminary data.</text>
</comment>
<dbReference type="InterPro" id="IPR017451">
    <property type="entry name" value="F-box-assoc_interact_dom"/>
</dbReference>
<keyword evidence="3" id="KW-1185">Reference proteome</keyword>
<reference evidence="2 3" key="1">
    <citation type="submission" date="2020-12" db="EMBL/GenBank/DDBJ databases">
        <title>Concerted genomic and epigenomic changes stabilize Arabidopsis allopolyploids.</title>
        <authorList>
            <person name="Chen Z."/>
        </authorList>
    </citation>
    <scope>NUCLEOTIDE SEQUENCE [LARGE SCALE GENOMIC DNA]</scope>
    <source>
        <strain evidence="2">As9502</strain>
        <tissue evidence="2">Leaf</tissue>
    </source>
</reference>
<dbReference type="EMBL" id="JAEFBJ010000008">
    <property type="protein sequence ID" value="KAG7582775.1"/>
    <property type="molecule type" value="Genomic_DNA"/>
</dbReference>
<feature type="domain" description="F-box" evidence="1">
    <location>
        <begin position="1"/>
        <end position="44"/>
    </location>
</feature>
<dbReference type="PROSITE" id="PS50181">
    <property type="entry name" value="FBOX"/>
    <property type="match status" value="2"/>
</dbReference>
<evidence type="ECO:0000313" key="3">
    <source>
        <dbReference type="Proteomes" id="UP000694251"/>
    </source>
</evidence>
<protein>
    <submittedName>
        <fullName evidence="2">F-box domain</fullName>
    </submittedName>
</protein>
<dbReference type="SMART" id="SM00256">
    <property type="entry name" value="FBOX"/>
    <property type="match status" value="2"/>
</dbReference>